<dbReference type="OrthoDB" id="9775794at2"/>
<dbReference type="CDD" id="cd06558">
    <property type="entry name" value="crotonase-like"/>
    <property type="match status" value="1"/>
</dbReference>
<comment type="caution">
    <text evidence="2">The sequence shown here is derived from an EMBL/GenBank/DDBJ whole genome shotgun (WGS) entry which is preliminary data.</text>
</comment>
<dbReference type="SUPFAM" id="SSF52096">
    <property type="entry name" value="ClpP/crotonase"/>
    <property type="match status" value="1"/>
</dbReference>
<organism evidence="2 3">
    <name type="scientific">Paenibacillus agilis</name>
    <dbReference type="NCBI Taxonomy" id="3020863"/>
    <lineage>
        <taxon>Bacteria</taxon>
        <taxon>Bacillati</taxon>
        <taxon>Bacillota</taxon>
        <taxon>Bacilli</taxon>
        <taxon>Bacillales</taxon>
        <taxon>Paenibacillaceae</taxon>
        <taxon>Paenibacillus</taxon>
    </lineage>
</organism>
<dbReference type="Proteomes" id="UP000318102">
    <property type="component" value="Unassembled WGS sequence"/>
</dbReference>
<dbReference type="NCBIfam" id="NF005496">
    <property type="entry name" value="PRK07110.1"/>
    <property type="match status" value="1"/>
</dbReference>
<dbReference type="Gene3D" id="6.20.390.20">
    <property type="match status" value="1"/>
</dbReference>
<dbReference type="InterPro" id="IPR029045">
    <property type="entry name" value="ClpP/crotonase-like_dom_sf"/>
</dbReference>
<dbReference type="Gene3D" id="3.90.226.10">
    <property type="entry name" value="2-enoyl-CoA Hydratase, Chain A, domain 1"/>
    <property type="match status" value="1"/>
</dbReference>
<keyword evidence="3" id="KW-1185">Reference proteome</keyword>
<dbReference type="InterPro" id="IPR001753">
    <property type="entry name" value="Enoyl-CoA_hydra/iso"/>
</dbReference>
<comment type="similarity">
    <text evidence="1">Belongs to the enoyl-CoA hydratase/isomerase family.</text>
</comment>
<dbReference type="PANTHER" id="PTHR43459">
    <property type="entry name" value="ENOYL-COA HYDRATASE"/>
    <property type="match status" value="1"/>
</dbReference>
<evidence type="ECO:0000256" key="1">
    <source>
        <dbReference type="RuleBase" id="RU003707"/>
    </source>
</evidence>
<reference evidence="2 3" key="1">
    <citation type="submission" date="2019-07" db="EMBL/GenBank/DDBJ databases">
        <authorList>
            <person name="Kim J."/>
        </authorList>
    </citation>
    <scope>NUCLEOTIDE SEQUENCE [LARGE SCALE GENOMIC DNA]</scope>
    <source>
        <strain evidence="2 3">N4</strain>
    </source>
</reference>
<proteinExistence type="inferred from homology"/>
<dbReference type="AlphaFoldDB" id="A0A559IX14"/>
<dbReference type="GO" id="GO:0003824">
    <property type="term" value="F:catalytic activity"/>
    <property type="evidence" value="ECO:0007669"/>
    <property type="project" value="InterPro"/>
</dbReference>
<dbReference type="RefSeq" id="WP_144987371.1">
    <property type="nucleotide sequence ID" value="NZ_VNJK01000001.1"/>
</dbReference>
<dbReference type="PANTHER" id="PTHR43459:SF1">
    <property type="entry name" value="EG:BACN32G11.4 PROTEIN"/>
    <property type="match status" value="1"/>
</dbReference>
<dbReference type="EMBL" id="VNJK01000001">
    <property type="protein sequence ID" value="TVX92170.1"/>
    <property type="molecule type" value="Genomic_DNA"/>
</dbReference>
<sequence length="249" mass="27528">MKQSIVQMNEIEPGIILLQMEDREHKNMLTPDMTASLQAAFRLIGADTRYRAVIWTGYDSYFSSGGTKEGLLSIHAGQAVFTDASVFQLSLECPVPVIAAMQGHAIGGGLSMGLFADFVVLSRESVYTANYMKYGFTPGMGATFIMPYKLGYSLGSEMLLTGNAYRGGELERRGVPFSVVPRGDVLAEALELARNMALKPRASLVTLKHHLTRTIREQLSEVIQQEIVMHEQTIHQAEVKERITHLFGN</sequence>
<evidence type="ECO:0000313" key="2">
    <source>
        <dbReference type="EMBL" id="TVX92170.1"/>
    </source>
</evidence>
<accession>A0A559IX14</accession>
<dbReference type="Pfam" id="PF00378">
    <property type="entry name" value="ECH_1"/>
    <property type="match status" value="1"/>
</dbReference>
<name>A0A559IX14_9BACL</name>
<evidence type="ECO:0000313" key="3">
    <source>
        <dbReference type="Proteomes" id="UP000318102"/>
    </source>
</evidence>
<protein>
    <submittedName>
        <fullName evidence="2">Enoyl-CoA hydratase</fullName>
    </submittedName>
</protein>
<dbReference type="InterPro" id="IPR018376">
    <property type="entry name" value="Enoyl-CoA_hyd/isom_CS"/>
</dbReference>
<dbReference type="PROSITE" id="PS00166">
    <property type="entry name" value="ENOYL_COA_HYDRATASE"/>
    <property type="match status" value="1"/>
</dbReference>
<gene>
    <name evidence="2" type="ORF">FPZ44_03320</name>
</gene>